<keyword evidence="3" id="KW-1185">Reference proteome</keyword>
<keyword evidence="1" id="KW-0732">Signal</keyword>
<organism evidence="2 3">
    <name type="scientific">Ignelater luminosus</name>
    <name type="common">Cucubano</name>
    <name type="synonym">Pyrophorus luminosus</name>
    <dbReference type="NCBI Taxonomy" id="2038154"/>
    <lineage>
        <taxon>Eukaryota</taxon>
        <taxon>Metazoa</taxon>
        <taxon>Ecdysozoa</taxon>
        <taxon>Arthropoda</taxon>
        <taxon>Hexapoda</taxon>
        <taxon>Insecta</taxon>
        <taxon>Pterygota</taxon>
        <taxon>Neoptera</taxon>
        <taxon>Endopterygota</taxon>
        <taxon>Coleoptera</taxon>
        <taxon>Polyphaga</taxon>
        <taxon>Elateriformia</taxon>
        <taxon>Elateroidea</taxon>
        <taxon>Elateridae</taxon>
        <taxon>Agrypninae</taxon>
        <taxon>Pyrophorini</taxon>
        <taxon>Ignelater</taxon>
    </lineage>
</organism>
<dbReference type="AlphaFoldDB" id="A0A8K0GNA2"/>
<feature type="chain" id="PRO_5035435164" evidence="1">
    <location>
        <begin position="19"/>
        <end position="209"/>
    </location>
</feature>
<feature type="signal peptide" evidence="1">
    <location>
        <begin position="1"/>
        <end position="18"/>
    </location>
</feature>
<dbReference type="Proteomes" id="UP000801492">
    <property type="component" value="Unassembled WGS sequence"/>
</dbReference>
<evidence type="ECO:0000256" key="1">
    <source>
        <dbReference type="SAM" id="SignalP"/>
    </source>
</evidence>
<evidence type="ECO:0000313" key="3">
    <source>
        <dbReference type="Proteomes" id="UP000801492"/>
    </source>
</evidence>
<proteinExistence type="predicted"/>
<comment type="caution">
    <text evidence="2">The sequence shown here is derived from an EMBL/GenBank/DDBJ whole genome shotgun (WGS) entry which is preliminary data.</text>
</comment>
<gene>
    <name evidence="2" type="ORF">ILUMI_00255</name>
</gene>
<sequence>MSLVLQLFTIFVIATASAQFSKSKAAKKYNIDDVQTPPSLLTILQSPDVSNGASSLPVNLELPREEPAEIPFYTPEPGTLAILKAPLPYYPSPSAEYNSDYPVPSQELQAPAAEPWNPDNDPKFYYELPPIVSKQEIPTNLYPKKYNKDVYEKQKPLYGRPKQEINLIPISEKDYANKQKNINKVLLNLAKVQNQKLVESEKTQQTVQV</sequence>
<name>A0A8K0GNA2_IGNLU</name>
<protein>
    <submittedName>
        <fullName evidence="2">Uncharacterized protein</fullName>
    </submittedName>
</protein>
<accession>A0A8K0GNA2</accession>
<evidence type="ECO:0000313" key="2">
    <source>
        <dbReference type="EMBL" id="KAF2905926.1"/>
    </source>
</evidence>
<reference evidence="2" key="1">
    <citation type="submission" date="2019-08" db="EMBL/GenBank/DDBJ databases">
        <title>The genome of the North American firefly Photinus pyralis.</title>
        <authorList>
            <consortium name="Photinus pyralis genome working group"/>
            <person name="Fallon T.R."/>
            <person name="Sander Lower S.E."/>
            <person name="Weng J.-K."/>
        </authorList>
    </citation>
    <scope>NUCLEOTIDE SEQUENCE</scope>
    <source>
        <strain evidence="2">TRF0915ILg1</strain>
        <tissue evidence="2">Whole body</tissue>
    </source>
</reference>
<dbReference type="EMBL" id="VTPC01000404">
    <property type="protein sequence ID" value="KAF2905926.1"/>
    <property type="molecule type" value="Genomic_DNA"/>
</dbReference>
<dbReference type="OrthoDB" id="6436078at2759"/>